<keyword evidence="3" id="KW-1185">Reference proteome</keyword>
<protein>
    <submittedName>
        <fullName evidence="2">Methyltransferase domain-containing protein</fullName>
    </submittedName>
</protein>
<sequence>MRVTISPATQRVLPLLTDPPTAPTAPHGYLDLLGPQPADDQGVNTGIVQSLWSSRIGASLFDHAATTARRAFGILQSPAERLHLQPGHTVLDIGCGPGEITAALAHTVGPTGLSLGVDISESMLTRAAHQHHADNIAFLRADAQRLPLRDNTIDAVTCIAGLQLIPDPVAALGEMIRVLRPGGYLAVLVPTVRTGPLELIGRYLPGAGGARFFGATEIADIVKGFELGEVGTRRVGMIQWTYGQKLRATK</sequence>
<dbReference type="Gene3D" id="3.40.50.150">
    <property type="entry name" value="Vaccinia Virus protein VP39"/>
    <property type="match status" value="1"/>
</dbReference>
<dbReference type="OrthoDB" id="9810247at2"/>
<dbReference type="Proteomes" id="UP000323876">
    <property type="component" value="Unassembled WGS sequence"/>
</dbReference>
<dbReference type="Pfam" id="PF08241">
    <property type="entry name" value="Methyltransf_11"/>
    <property type="match status" value="1"/>
</dbReference>
<comment type="caution">
    <text evidence="2">The sequence shown here is derived from an EMBL/GenBank/DDBJ whole genome shotgun (WGS) entry which is preliminary data.</text>
</comment>
<dbReference type="PANTHER" id="PTHR43591">
    <property type="entry name" value="METHYLTRANSFERASE"/>
    <property type="match status" value="1"/>
</dbReference>
<evidence type="ECO:0000313" key="2">
    <source>
        <dbReference type="EMBL" id="KAA8883944.1"/>
    </source>
</evidence>
<dbReference type="RefSeq" id="WP_150406718.1">
    <property type="nucleotide sequence ID" value="NZ_VXLC01000024.1"/>
</dbReference>
<keyword evidence="2" id="KW-0489">Methyltransferase</keyword>
<dbReference type="AlphaFoldDB" id="A0A5N0E718"/>
<evidence type="ECO:0000313" key="3">
    <source>
        <dbReference type="Proteomes" id="UP000323876"/>
    </source>
</evidence>
<name>A0A5N0E718_9NOCA</name>
<feature type="domain" description="Methyltransferase type 11" evidence="1">
    <location>
        <begin position="91"/>
        <end position="187"/>
    </location>
</feature>
<keyword evidence="2" id="KW-0808">Transferase</keyword>
<dbReference type="InterPro" id="IPR013216">
    <property type="entry name" value="Methyltransf_11"/>
</dbReference>
<dbReference type="CDD" id="cd02440">
    <property type="entry name" value="AdoMet_MTases"/>
    <property type="match status" value="1"/>
</dbReference>
<dbReference type="SUPFAM" id="SSF53335">
    <property type="entry name" value="S-adenosyl-L-methionine-dependent methyltransferases"/>
    <property type="match status" value="1"/>
</dbReference>
<dbReference type="EMBL" id="VXLC01000024">
    <property type="protein sequence ID" value="KAA8883944.1"/>
    <property type="molecule type" value="Genomic_DNA"/>
</dbReference>
<dbReference type="PANTHER" id="PTHR43591:SF24">
    <property type="entry name" value="2-METHOXY-6-POLYPRENYL-1,4-BENZOQUINOL METHYLASE, MITOCHONDRIAL"/>
    <property type="match status" value="1"/>
</dbReference>
<organism evidence="2 3">
    <name type="scientific">Nocardia colli</name>
    <dbReference type="NCBI Taxonomy" id="2545717"/>
    <lineage>
        <taxon>Bacteria</taxon>
        <taxon>Bacillati</taxon>
        <taxon>Actinomycetota</taxon>
        <taxon>Actinomycetes</taxon>
        <taxon>Mycobacteriales</taxon>
        <taxon>Nocardiaceae</taxon>
        <taxon>Nocardia</taxon>
    </lineage>
</organism>
<dbReference type="GO" id="GO:0032259">
    <property type="term" value="P:methylation"/>
    <property type="evidence" value="ECO:0007669"/>
    <property type="project" value="UniProtKB-KW"/>
</dbReference>
<dbReference type="GO" id="GO:0008757">
    <property type="term" value="F:S-adenosylmethionine-dependent methyltransferase activity"/>
    <property type="evidence" value="ECO:0007669"/>
    <property type="project" value="InterPro"/>
</dbReference>
<proteinExistence type="predicted"/>
<evidence type="ECO:0000259" key="1">
    <source>
        <dbReference type="Pfam" id="PF08241"/>
    </source>
</evidence>
<gene>
    <name evidence="2" type="ORF">F3087_36620</name>
</gene>
<reference evidence="2 3" key="1">
    <citation type="submission" date="2019-09" db="EMBL/GenBank/DDBJ databases">
        <authorList>
            <person name="Wang X."/>
        </authorList>
    </citation>
    <scope>NUCLEOTIDE SEQUENCE [LARGE SCALE GENOMIC DNA]</scope>
    <source>
        <strain evidence="2 3">CICC 11023</strain>
    </source>
</reference>
<dbReference type="InterPro" id="IPR029063">
    <property type="entry name" value="SAM-dependent_MTases_sf"/>
</dbReference>
<accession>A0A5N0E718</accession>